<dbReference type="VEuPathDB" id="CryptoDB:Cvel_20355"/>
<name>A0A0G4G5A3_9ALVE</name>
<feature type="compositionally biased region" description="Polar residues" evidence="1">
    <location>
        <begin position="306"/>
        <end position="326"/>
    </location>
</feature>
<dbReference type="EMBL" id="CDMZ01000905">
    <property type="protein sequence ID" value="CEM23745.1"/>
    <property type="molecule type" value="Genomic_DNA"/>
</dbReference>
<evidence type="ECO:0000313" key="2">
    <source>
        <dbReference type="EMBL" id="CEM23745.1"/>
    </source>
</evidence>
<reference evidence="2" key="1">
    <citation type="submission" date="2014-11" db="EMBL/GenBank/DDBJ databases">
        <authorList>
            <person name="Otto D Thomas"/>
            <person name="Naeem Raeece"/>
        </authorList>
    </citation>
    <scope>NUCLEOTIDE SEQUENCE</scope>
</reference>
<proteinExistence type="predicted"/>
<feature type="compositionally biased region" description="Polar residues" evidence="1">
    <location>
        <begin position="279"/>
        <end position="289"/>
    </location>
</feature>
<feature type="compositionally biased region" description="Basic and acidic residues" evidence="1">
    <location>
        <begin position="480"/>
        <end position="496"/>
    </location>
</feature>
<sequence>MESRVPSCSCSSVTSSESDGAKAVAKFLQFGTPEGIMERISPAFSSFVHEEGCQLVLRNSFLSIRAKRQDYAVKRTRSLPAIPVSIRYNARGFRIPCVDGTEEASKTFLDTLANVGSLWHAPGGLCGNRRCFWFICNSCHYCLPDVGARRERIKYKRRRRAAPKRTALRLPIRGRASHSNPVLVRLDHYLQGSSMTWEMGFSFAPSFNRQSTDRSNSVWHLPDWTRSPTRTPKEKDEPTPTSTHTHASQRLLELTFFSSPGDRPLDPQTPQSTTATPTGDQSGWQNAHQQSERDRRVPPLFHPHTLTASSPQLPPETSDSQSSLETSAAAAIQLHSTGPAGKIVHNFSSPWEHQKGEGGRDTARFSFSFDQPFNHKLSGFASSTASTLSLSSPMGHRAFFPSDCASPSTVRGSVGPGPEQAPSPDHFSDLPFPLSLWTSPGRPPESASIHPGGNLSGRHSRDREMPPVRSQMMPSSSGQRGERGSEETQAEREGQMQKRKGSGPIAPGTEAYFQRRNVVGPFLAAMHEQRRKIAHGHSPKGWEALDGRMTQGESRTSAWQRDRAQ</sequence>
<feature type="region of interest" description="Disordered" evidence="1">
    <location>
        <begin position="406"/>
        <end position="510"/>
    </location>
</feature>
<feature type="compositionally biased region" description="Basic and acidic residues" evidence="1">
    <location>
        <begin position="352"/>
        <end position="363"/>
    </location>
</feature>
<gene>
    <name evidence="2" type="ORF">Cvel_20355</name>
</gene>
<feature type="compositionally biased region" description="Polar residues" evidence="1">
    <location>
        <begin position="239"/>
        <end position="248"/>
    </location>
</feature>
<accession>A0A0G4G5A3</accession>
<feature type="region of interest" description="Disordered" evidence="1">
    <location>
        <begin position="341"/>
        <end position="363"/>
    </location>
</feature>
<feature type="compositionally biased region" description="Low complexity" evidence="1">
    <location>
        <begin position="268"/>
        <end position="278"/>
    </location>
</feature>
<evidence type="ECO:0000256" key="1">
    <source>
        <dbReference type="SAM" id="MobiDB-lite"/>
    </source>
</evidence>
<protein>
    <submittedName>
        <fullName evidence="2">Uncharacterized protein</fullName>
    </submittedName>
</protein>
<dbReference type="AlphaFoldDB" id="A0A0G4G5A3"/>
<feature type="region of interest" description="Disordered" evidence="1">
    <location>
        <begin position="531"/>
        <end position="565"/>
    </location>
</feature>
<feature type="region of interest" description="Disordered" evidence="1">
    <location>
        <begin position="212"/>
        <end position="327"/>
    </location>
</feature>
<organism evidence="2">
    <name type="scientific">Chromera velia CCMP2878</name>
    <dbReference type="NCBI Taxonomy" id="1169474"/>
    <lineage>
        <taxon>Eukaryota</taxon>
        <taxon>Sar</taxon>
        <taxon>Alveolata</taxon>
        <taxon>Colpodellida</taxon>
        <taxon>Chromeraceae</taxon>
        <taxon>Chromera</taxon>
    </lineage>
</organism>